<keyword evidence="4 6" id="KW-0949">S-adenosyl-L-methionine</keyword>
<protein>
    <recommendedName>
        <fullName evidence="6">Putative tRNA (cytidine(34)-2'-O)-methyltransferase</fullName>
        <ecNumber evidence="6">2.1.1.207</ecNumber>
    </recommendedName>
    <alternativeName>
        <fullName evidence="6">tRNA (cytidine/uridine-2'-O-)-methyltransferase</fullName>
    </alternativeName>
</protein>
<dbReference type="PANTHER" id="PTHR42971:SF1">
    <property type="entry name" value="TRNA (CYTIDINE(34)-2'-O)-METHYLTRANSFERASE"/>
    <property type="match status" value="1"/>
</dbReference>
<accession>A0A5R9G5T1</accession>
<dbReference type="OrthoDB" id="9789043at2"/>
<dbReference type="InterPro" id="IPR029026">
    <property type="entry name" value="tRNA_m1G_MTases_N"/>
</dbReference>
<evidence type="ECO:0000313" key="10">
    <source>
        <dbReference type="Proteomes" id="UP000309676"/>
    </source>
</evidence>
<dbReference type="NCBIfam" id="TIGR00185">
    <property type="entry name" value="tRNA_yibK_trmL"/>
    <property type="match status" value="1"/>
</dbReference>
<gene>
    <name evidence="9" type="primary">trmL</name>
    <name evidence="9" type="ORF">FE782_17305</name>
</gene>
<comment type="caution">
    <text evidence="6">Lacks conserved residue(s) required for the propagation of feature annotation.</text>
</comment>
<evidence type="ECO:0000259" key="8">
    <source>
        <dbReference type="Pfam" id="PF00588"/>
    </source>
</evidence>
<evidence type="ECO:0000256" key="3">
    <source>
        <dbReference type="ARBA" id="ARBA00022679"/>
    </source>
</evidence>
<dbReference type="CDD" id="cd18094">
    <property type="entry name" value="SpoU-like_TrmL"/>
    <property type="match status" value="1"/>
</dbReference>
<evidence type="ECO:0000256" key="2">
    <source>
        <dbReference type="ARBA" id="ARBA00022603"/>
    </source>
</evidence>
<dbReference type="Pfam" id="PF00588">
    <property type="entry name" value="SpoU_methylase"/>
    <property type="match status" value="1"/>
</dbReference>
<dbReference type="InterPro" id="IPR016914">
    <property type="entry name" value="TrmL"/>
</dbReference>
<dbReference type="PANTHER" id="PTHR42971">
    <property type="entry name" value="TRNA (CYTIDINE(34)-2'-O)-METHYLTRANSFERASE"/>
    <property type="match status" value="1"/>
</dbReference>
<comment type="catalytic activity">
    <reaction evidence="6">
        <text>5-carboxymethylaminomethyluridine(34) in tRNA(Leu) + S-adenosyl-L-methionine = 5-carboxymethylaminomethyl-2'-O-methyluridine(34) in tRNA(Leu) + S-adenosyl-L-homocysteine + H(+)</text>
        <dbReference type="Rhea" id="RHEA:43088"/>
        <dbReference type="Rhea" id="RHEA-COMP:10333"/>
        <dbReference type="Rhea" id="RHEA-COMP:10334"/>
        <dbReference type="ChEBI" id="CHEBI:15378"/>
        <dbReference type="ChEBI" id="CHEBI:57856"/>
        <dbReference type="ChEBI" id="CHEBI:59789"/>
        <dbReference type="ChEBI" id="CHEBI:74508"/>
        <dbReference type="ChEBI" id="CHEBI:74511"/>
        <dbReference type="EC" id="2.1.1.207"/>
    </reaction>
</comment>
<dbReference type="GO" id="GO:0141102">
    <property type="term" value="F:tRNA (5-carboxymethylaminomethyluridine(34)-2'-O)-methyltransferase activity"/>
    <property type="evidence" value="ECO:0007669"/>
    <property type="project" value="RHEA"/>
</dbReference>
<dbReference type="Proteomes" id="UP000309676">
    <property type="component" value="Unassembled WGS sequence"/>
</dbReference>
<dbReference type="InterPro" id="IPR029028">
    <property type="entry name" value="Alpha/beta_knot_MTases"/>
</dbReference>
<dbReference type="GO" id="GO:0003723">
    <property type="term" value="F:RNA binding"/>
    <property type="evidence" value="ECO:0007669"/>
    <property type="project" value="InterPro"/>
</dbReference>
<feature type="binding site" evidence="6 7">
    <location>
        <position position="101"/>
    </location>
    <ligand>
        <name>S-adenosyl-L-methionine</name>
        <dbReference type="ChEBI" id="CHEBI:59789"/>
    </ligand>
</feature>
<organism evidence="9 10">
    <name type="scientific">Paenibacillus antri</name>
    <dbReference type="NCBI Taxonomy" id="2582848"/>
    <lineage>
        <taxon>Bacteria</taxon>
        <taxon>Bacillati</taxon>
        <taxon>Bacillota</taxon>
        <taxon>Bacilli</taxon>
        <taxon>Bacillales</taxon>
        <taxon>Paenibacillaceae</taxon>
        <taxon>Paenibacillus</taxon>
    </lineage>
</organism>
<dbReference type="HAMAP" id="MF_01885">
    <property type="entry name" value="tRNA_methyltr_TrmL"/>
    <property type="match status" value="1"/>
</dbReference>
<comment type="catalytic activity">
    <reaction evidence="6">
        <text>cytidine(34) in tRNA + S-adenosyl-L-methionine = 2'-O-methylcytidine(34) in tRNA + S-adenosyl-L-homocysteine + H(+)</text>
        <dbReference type="Rhea" id="RHEA:43084"/>
        <dbReference type="Rhea" id="RHEA-COMP:10331"/>
        <dbReference type="Rhea" id="RHEA-COMP:10332"/>
        <dbReference type="ChEBI" id="CHEBI:15378"/>
        <dbReference type="ChEBI" id="CHEBI:57856"/>
        <dbReference type="ChEBI" id="CHEBI:59789"/>
        <dbReference type="ChEBI" id="CHEBI:74495"/>
        <dbReference type="ChEBI" id="CHEBI:82748"/>
        <dbReference type="EC" id="2.1.1.207"/>
    </reaction>
</comment>
<evidence type="ECO:0000256" key="7">
    <source>
        <dbReference type="PIRSR" id="PIRSR029256-1"/>
    </source>
</evidence>
<dbReference type="GO" id="GO:0141098">
    <property type="term" value="F:tRNA (cytidine(34)-2'-O)-methyltransferase activity"/>
    <property type="evidence" value="ECO:0007669"/>
    <property type="project" value="RHEA"/>
</dbReference>
<reference evidence="9 10" key="1">
    <citation type="submission" date="2019-05" db="EMBL/GenBank/DDBJ databases">
        <authorList>
            <person name="Narsing Rao M.P."/>
            <person name="Li W.J."/>
        </authorList>
    </citation>
    <scope>NUCLEOTIDE SEQUENCE [LARGE SCALE GENOMIC DNA]</scope>
    <source>
        <strain evidence="9 10">SYSU_K30003</strain>
    </source>
</reference>
<dbReference type="GO" id="GO:0005737">
    <property type="term" value="C:cytoplasm"/>
    <property type="evidence" value="ECO:0007669"/>
    <property type="project" value="UniProtKB-SubCell"/>
</dbReference>
<dbReference type="AlphaFoldDB" id="A0A5R9G5T1"/>
<dbReference type="EMBL" id="VCIW01000011">
    <property type="protein sequence ID" value="TLS51141.1"/>
    <property type="molecule type" value="Genomic_DNA"/>
</dbReference>
<dbReference type="SUPFAM" id="SSF75217">
    <property type="entry name" value="alpha/beta knot"/>
    <property type="match status" value="1"/>
</dbReference>
<dbReference type="PIRSF" id="PIRSF029256">
    <property type="entry name" value="SpoU_TrmH_prd"/>
    <property type="match status" value="1"/>
</dbReference>
<evidence type="ECO:0000256" key="4">
    <source>
        <dbReference type="ARBA" id="ARBA00022691"/>
    </source>
</evidence>
<dbReference type="EC" id="2.1.1.207" evidence="6"/>
<name>A0A5R9G5T1_9BACL</name>
<keyword evidence="3 6" id="KW-0808">Transferase</keyword>
<evidence type="ECO:0000256" key="6">
    <source>
        <dbReference type="HAMAP-Rule" id="MF_01885"/>
    </source>
</evidence>
<evidence type="ECO:0000313" key="9">
    <source>
        <dbReference type="EMBL" id="TLS51141.1"/>
    </source>
</evidence>
<sequence length="156" mass="17687">MAFHIVLVEPEIPANTGNISRTCAGTGTHLHLVRPLGFSIEDKDLKRAGLDYWPSVKLHVHDSFEEVLEQYGGGRMFFATTKGSRSYTDFEYQDEDMFVFGRETKGLPDSILSRFPERRIRIPINDNIRSLNLSNSAAIVLFEALRQAEFPGLRRG</sequence>
<comment type="function">
    <text evidence="6">Could methylate the ribose at the nucleotide 34 wobble position in tRNA.</text>
</comment>
<comment type="subcellular location">
    <subcellularLocation>
        <location evidence="6">Cytoplasm</location>
    </subcellularLocation>
</comment>
<evidence type="ECO:0000256" key="5">
    <source>
        <dbReference type="ARBA" id="ARBA00022694"/>
    </source>
</evidence>
<feature type="binding site" evidence="6 7">
    <location>
        <position position="130"/>
    </location>
    <ligand>
        <name>S-adenosyl-L-methionine</name>
        <dbReference type="ChEBI" id="CHEBI:59789"/>
    </ligand>
</feature>
<keyword evidence="1 6" id="KW-0963">Cytoplasm</keyword>
<comment type="similarity">
    <text evidence="6">Belongs to the class IV-like SAM-binding methyltransferase superfamily. RNA methyltransferase TrmH family. TrmL subfamily.</text>
</comment>
<dbReference type="GO" id="GO:0002130">
    <property type="term" value="P:wobble position ribose methylation"/>
    <property type="evidence" value="ECO:0007669"/>
    <property type="project" value="TreeGrafter"/>
</dbReference>
<dbReference type="FunFam" id="3.40.1280.10:FF:000002">
    <property type="entry name" value="Peptidylprolyl isomerase"/>
    <property type="match status" value="1"/>
</dbReference>
<proteinExistence type="inferred from homology"/>
<keyword evidence="2 6" id="KW-0489">Methyltransferase</keyword>
<dbReference type="Gene3D" id="3.40.1280.10">
    <property type="match status" value="1"/>
</dbReference>
<feature type="binding site" evidence="6 7">
    <location>
        <position position="122"/>
    </location>
    <ligand>
        <name>S-adenosyl-L-methionine</name>
        <dbReference type="ChEBI" id="CHEBI:59789"/>
    </ligand>
</feature>
<dbReference type="RefSeq" id="WP_138195493.1">
    <property type="nucleotide sequence ID" value="NZ_VCIW01000011.1"/>
</dbReference>
<keyword evidence="10" id="KW-1185">Reference proteome</keyword>
<feature type="domain" description="tRNA/rRNA methyltransferase SpoU type" evidence="8">
    <location>
        <begin position="3"/>
        <end position="142"/>
    </location>
</feature>
<keyword evidence="5 6" id="KW-0819">tRNA processing</keyword>
<comment type="caution">
    <text evidence="9">The sequence shown here is derived from an EMBL/GenBank/DDBJ whole genome shotgun (WGS) entry which is preliminary data.</text>
</comment>
<dbReference type="InterPro" id="IPR001537">
    <property type="entry name" value="SpoU_MeTrfase"/>
</dbReference>
<dbReference type="GO" id="GO:0042802">
    <property type="term" value="F:identical protein binding"/>
    <property type="evidence" value="ECO:0007669"/>
    <property type="project" value="UniProtKB-ARBA"/>
</dbReference>
<evidence type="ECO:0000256" key="1">
    <source>
        <dbReference type="ARBA" id="ARBA00022490"/>
    </source>
</evidence>